<accession>A0AA96J4A3</accession>
<evidence type="ECO:0000313" key="4">
    <source>
        <dbReference type="Proteomes" id="UP001304515"/>
    </source>
</evidence>
<evidence type="ECO:0000313" key="3">
    <source>
        <dbReference type="EMBL" id="WNM21582.1"/>
    </source>
</evidence>
<organism evidence="3 4">
    <name type="scientific">Flavobacterium capsici</name>
    <dbReference type="NCBI Taxonomy" id="3075618"/>
    <lineage>
        <taxon>Bacteria</taxon>
        <taxon>Pseudomonadati</taxon>
        <taxon>Bacteroidota</taxon>
        <taxon>Flavobacteriia</taxon>
        <taxon>Flavobacteriales</taxon>
        <taxon>Flavobacteriaceae</taxon>
        <taxon>Flavobacterium</taxon>
    </lineage>
</organism>
<feature type="transmembrane region" description="Helical" evidence="1">
    <location>
        <begin position="129"/>
        <end position="149"/>
    </location>
</feature>
<keyword evidence="1" id="KW-1133">Transmembrane helix</keyword>
<dbReference type="InterPro" id="IPR022134">
    <property type="entry name" value="DUF3667"/>
</dbReference>
<proteinExistence type="predicted"/>
<keyword evidence="1" id="KW-0812">Transmembrane</keyword>
<reference evidence="3 4" key="1">
    <citation type="submission" date="2023-09" db="EMBL/GenBank/DDBJ databases">
        <title>Flavobacterium sp. a novel bacteria isolate from Pepper rhizosphere.</title>
        <authorList>
            <person name="Peng Y."/>
            <person name="Lee J."/>
        </authorList>
    </citation>
    <scope>NUCLEOTIDE SEQUENCE [LARGE SCALE GENOMIC DNA]</scope>
    <source>
        <strain evidence="2">PMR2A8</strain>
        <strain evidence="3 4">PMTSA4</strain>
    </source>
</reference>
<keyword evidence="4" id="KW-1185">Reference proteome</keyword>
<accession>A0AA96F060</accession>
<feature type="transmembrane region" description="Helical" evidence="1">
    <location>
        <begin position="189"/>
        <end position="209"/>
    </location>
</feature>
<dbReference type="KEGG" id="fcj:RN605_12975"/>
<feature type="transmembrane region" description="Helical" evidence="1">
    <location>
        <begin position="78"/>
        <end position="97"/>
    </location>
</feature>
<dbReference type="EMBL" id="CP134878">
    <property type="protein sequence ID" value="WNM20192.1"/>
    <property type="molecule type" value="Genomic_DNA"/>
</dbReference>
<dbReference type="EMBL" id="CP134890">
    <property type="protein sequence ID" value="WNM21582.1"/>
    <property type="molecule type" value="Genomic_DNA"/>
</dbReference>
<dbReference type="RefSeq" id="WP_313325455.1">
    <property type="nucleotide sequence ID" value="NZ_CP134878.1"/>
</dbReference>
<protein>
    <submittedName>
        <fullName evidence="3">DUF3667 domain-containing protein</fullName>
    </submittedName>
</protein>
<dbReference type="Pfam" id="PF12412">
    <property type="entry name" value="DUF3667"/>
    <property type="match status" value="1"/>
</dbReference>
<gene>
    <name evidence="3" type="ORF">RN605_12975</name>
    <name evidence="2" type="ORF">RN608_05805</name>
</gene>
<dbReference type="Proteomes" id="UP001304515">
    <property type="component" value="Chromosome"/>
</dbReference>
<sequence length="264" mass="30373">MDNNCLNCSQPITQNFCSNCGQKKFKRIDKKYLLDEIQYLLVHTNKGFFYSIKKILLNPGKTAREFIDGNRVNHYKPILLAFILSGLSTFISFKIIGLGEMMDRFYKESNISTDLSHDIMSFMSNYNSVMMLLIIPIVSLLTVLSFRNWGNNYYEHVVMNAYIYSCYTVLYILIAYPVLYFLKDSSSGVIVQIVSLSIFAFPAIMVWFYKGFYPDKSLGAIITRVLLFILLGFALYILLIILIVIIVMIVKGPEALMQMQQPPK</sequence>
<feature type="transmembrane region" description="Helical" evidence="1">
    <location>
        <begin position="221"/>
        <end position="250"/>
    </location>
</feature>
<evidence type="ECO:0000313" key="2">
    <source>
        <dbReference type="EMBL" id="WNM20192.1"/>
    </source>
</evidence>
<evidence type="ECO:0000256" key="1">
    <source>
        <dbReference type="SAM" id="Phobius"/>
    </source>
</evidence>
<feature type="transmembrane region" description="Helical" evidence="1">
    <location>
        <begin position="161"/>
        <end position="182"/>
    </location>
</feature>
<dbReference type="AlphaFoldDB" id="A0AA96J4A3"/>
<name>A0AA96J4A3_9FLAO</name>
<keyword evidence="1" id="KW-0472">Membrane</keyword>